<accession>A0A445L9S4</accession>
<feature type="region of interest" description="Disordered" evidence="1">
    <location>
        <begin position="41"/>
        <end position="72"/>
    </location>
</feature>
<dbReference type="Proteomes" id="UP000289340">
    <property type="component" value="Chromosome 3"/>
</dbReference>
<comment type="caution">
    <text evidence="2">The sequence shown here is derived from an EMBL/GenBank/DDBJ whole genome shotgun (WGS) entry which is preliminary data.</text>
</comment>
<protein>
    <submittedName>
        <fullName evidence="2">Uncharacterized protein</fullName>
    </submittedName>
</protein>
<sequence>MVEHQRVDLCHTHPNLLRIKAITQSVNVILRAVKTGGPARFGPAQSGFGLHRAGLKSPDEKRARKSMARARPGNNILSKLLEQVASTDY</sequence>
<evidence type="ECO:0000313" key="2">
    <source>
        <dbReference type="EMBL" id="RZC19983.1"/>
    </source>
</evidence>
<organism evidence="2 3">
    <name type="scientific">Glycine soja</name>
    <name type="common">Wild soybean</name>
    <dbReference type="NCBI Taxonomy" id="3848"/>
    <lineage>
        <taxon>Eukaryota</taxon>
        <taxon>Viridiplantae</taxon>
        <taxon>Streptophyta</taxon>
        <taxon>Embryophyta</taxon>
        <taxon>Tracheophyta</taxon>
        <taxon>Spermatophyta</taxon>
        <taxon>Magnoliopsida</taxon>
        <taxon>eudicotyledons</taxon>
        <taxon>Gunneridae</taxon>
        <taxon>Pentapetalae</taxon>
        <taxon>rosids</taxon>
        <taxon>fabids</taxon>
        <taxon>Fabales</taxon>
        <taxon>Fabaceae</taxon>
        <taxon>Papilionoideae</taxon>
        <taxon>50 kb inversion clade</taxon>
        <taxon>NPAAA clade</taxon>
        <taxon>indigoferoid/millettioid clade</taxon>
        <taxon>Phaseoleae</taxon>
        <taxon>Glycine</taxon>
        <taxon>Glycine subgen. Soja</taxon>
    </lineage>
</organism>
<evidence type="ECO:0000313" key="3">
    <source>
        <dbReference type="Proteomes" id="UP000289340"/>
    </source>
</evidence>
<name>A0A445L9S4_GLYSO</name>
<dbReference type="EMBL" id="QZWG01000003">
    <property type="protein sequence ID" value="RZC19983.1"/>
    <property type="molecule type" value="Genomic_DNA"/>
</dbReference>
<dbReference type="AlphaFoldDB" id="A0A445L9S4"/>
<gene>
    <name evidence="2" type="ORF">D0Y65_006712</name>
</gene>
<reference evidence="2 3" key="1">
    <citation type="submission" date="2018-09" db="EMBL/GenBank/DDBJ databases">
        <title>A high-quality reference genome of wild soybean provides a powerful tool to mine soybean genomes.</title>
        <authorList>
            <person name="Xie M."/>
            <person name="Chung C.Y.L."/>
            <person name="Li M.-W."/>
            <person name="Wong F.-L."/>
            <person name="Chan T.-F."/>
            <person name="Lam H.-M."/>
        </authorList>
    </citation>
    <scope>NUCLEOTIDE SEQUENCE [LARGE SCALE GENOMIC DNA]</scope>
    <source>
        <strain evidence="3">cv. W05</strain>
        <tissue evidence="2">Hypocotyl of etiolated seedlings</tissue>
    </source>
</reference>
<proteinExistence type="predicted"/>
<evidence type="ECO:0000256" key="1">
    <source>
        <dbReference type="SAM" id="MobiDB-lite"/>
    </source>
</evidence>
<keyword evidence="3" id="KW-1185">Reference proteome</keyword>